<feature type="domain" description="DUF4190" evidence="2">
    <location>
        <begin position="1"/>
        <end position="50"/>
    </location>
</feature>
<evidence type="ECO:0000313" key="4">
    <source>
        <dbReference type="Proteomes" id="UP000467240"/>
    </source>
</evidence>
<proteinExistence type="predicted"/>
<evidence type="ECO:0000313" key="3">
    <source>
        <dbReference type="EMBL" id="KAB1659724.1"/>
    </source>
</evidence>
<dbReference type="EMBL" id="WBJZ01000005">
    <property type="protein sequence ID" value="KAB1659724.1"/>
    <property type="molecule type" value="Genomic_DNA"/>
</dbReference>
<organism evidence="3 4">
    <name type="scientific">Pseudoclavibacter chungangensis</name>
    <dbReference type="NCBI Taxonomy" id="587635"/>
    <lineage>
        <taxon>Bacteria</taxon>
        <taxon>Bacillati</taxon>
        <taxon>Actinomycetota</taxon>
        <taxon>Actinomycetes</taxon>
        <taxon>Micrococcales</taxon>
        <taxon>Microbacteriaceae</taxon>
        <taxon>Pseudoclavibacter</taxon>
    </lineage>
</organism>
<accession>A0A7J5C0P5</accession>
<keyword evidence="1" id="KW-0812">Transmembrane</keyword>
<keyword evidence="1" id="KW-0472">Membrane</keyword>
<keyword evidence="1" id="KW-1133">Transmembrane helix</keyword>
<evidence type="ECO:0000259" key="2">
    <source>
        <dbReference type="Pfam" id="PF13828"/>
    </source>
</evidence>
<comment type="caution">
    <text evidence="3">The sequence shown here is derived from an EMBL/GenBank/DDBJ whole genome shotgun (WGS) entry which is preliminary data.</text>
</comment>
<sequence length="64" mass="6382">MAVLALVFGIVCAPVGAVLGLLALAQIQKTGERGRGLALAGLAIACLLLGTISQGSLSYLPYLA</sequence>
<dbReference type="Proteomes" id="UP000467240">
    <property type="component" value="Unassembled WGS sequence"/>
</dbReference>
<gene>
    <name evidence="3" type="ORF">F8O01_05215</name>
</gene>
<feature type="transmembrane region" description="Helical" evidence="1">
    <location>
        <begin position="6"/>
        <end position="25"/>
    </location>
</feature>
<feature type="transmembrane region" description="Helical" evidence="1">
    <location>
        <begin position="37"/>
        <end position="60"/>
    </location>
</feature>
<protein>
    <submittedName>
        <fullName evidence="3">DUF4190 domain-containing protein</fullName>
    </submittedName>
</protein>
<evidence type="ECO:0000256" key="1">
    <source>
        <dbReference type="SAM" id="Phobius"/>
    </source>
</evidence>
<dbReference type="AlphaFoldDB" id="A0A7J5C0P5"/>
<dbReference type="InterPro" id="IPR025241">
    <property type="entry name" value="DUF4190"/>
</dbReference>
<reference evidence="3 4" key="1">
    <citation type="submission" date="2019-09" db="EMBL/GenBank/DDBJ databases">
        <title>Phylogeny of genus Pseudoclavibacter and closely related genus.</title>
        <authorList>
            <person name="Li Y."/>
        </authorList>
    </citation>
    <scope>NUCLEOTIDE SEQUENCE [LARGE SCALE GENOMIC DNA]</scope>
    <source>
        <strain evidence="3 4">DSM 23821</strain>
    </source>
</reference>
<keyword evidence="4" id="KW-1185">Reference proteome</keyword>
<name>A0A7J5C0P5_9MICO</name>
<dbReference type="Pfam" id="PF13828">
    <property type="entry name" value="DUF4190"/>
    <property type="match status" value="1"/>
</dbReference>